<sequence>MARPFEFVKNISDRKELWKIAVKGTNIYVVVPPLYSQIFDSQLAANGTITISNFQVMLNKVVFKPSKNKYLLKLTGGTKPGGKKIQVNFVMRDESNTIKRTLWEGYVEKFIKYNQSKHDPNSPTVVMLQYAKVKEEGKYPLIVSNTYNVTKLSINEDLKPVNDFLKRFPKDTLSICSIQLSSQSQVWCHNLSNSTLTPYQKFMSKAIMLPISEIKQLKKYGWYYQACHQCPKAARGIKTPFKCESEHLTEVEIFRFKIQVEVVHMGCCCKFVLWDRESEQLLELSANHMRSTMIEIY</sequence>
<proteinExistence type="predicted"/>
<dbReference type="CDD" id="cd04481">
    <property type="entry name" value="RPA1_DBD_B_like"/>
    <property type="match status" value="1"/>
</dbReference>
<dbReference type="InterPro" id="IPR012340">
    <property type="entry name" value="NA-bd_OB-fold"/>
</dbReference>
<evidence type="ECO:0000313" key="1">
    <source>
        <dbReference type="EMBL" id="CAI8592249.1"/>
    </source>
</evidence>
<gene>
    <name evidence="1" type="ORF">VFH_I030040</name>
</gene>
<keyword evidence="2" id="KW-1185">Reference proteome</keyword>
<organism evidence="1 2">
    <name type="scientific">Vicia faba</name>
    <name type="common">Broad bean</name>
    <name type="synonym">Faba vulgaris</name>
    <dbReference type="NCBI Taxonomy" id="3906"/>
    <lineage>
        <taxon>Eukaryota</taxon>
        <taxon>Viridiplantae</taxon>
        <taxon>Streptophyta</taxon>
        <taxon>Embryophyta</taxon>
        <taxon>Tracheophyta</taxon>
        <taxon>Spermatophyta</taxon>
        <taxon>Magnoliopsida</taxon>
        <taxon>eudicotyledons</taxon>
        <taxon>Gunneridae</taxon>
        <taxon>Pentapetalae</taxon>
        <taxon>rosids</taxon>
        <taxon>fabids</taxon>
        <taxon>Fabales</taxon>
        <taxon>Fabaceae</taxon>
        <taxon>Papilionoideae</taxon>
        <taxon>50 kb inversion clade</taxon>
        <taxon>NPAAA clade</taxon>
        <taxon>Hologalegina</taxon>
        <taxon>IRL clade</taxon>
        <taxon>Fabeae</taxon>
        <taxon>Vicia</taxon>
    </lineage>
</organism>
<reference evidence="1 2" key="1">
    <citation type="submission" date="2023-01" db="EMBL/GenBank/DDBJ databases">
        <authorList>
            <person name="Kreplak J."/>
        </authorList>
    </citation>
    <scope>NUCLEOTIDE SEQUENCE [LARGE SCALE GENOMIC DNA]</scope>
</reference>
<dbReference type="Proteomes" id="UP001157006">
    <property type="component" value="Chromosome 1S"/>
</dbReference>
<dbReference type="EMBL" id="OX451735">
    <property type="protein sequence ID" value="CAI8592249.1"/>
    <property type="molecule type" value="Genomic_DNA"/>
</dbReference>
<dbReference type="Gene3D" id="2.40.50.140">
    <property type="entry name" value="Nucleic acid-binding proteins"/>
    <property type="match status" value="2"/>
</dbReference>
<protein>
    <submittedName>
        <fullName evidence="1">Uncharacterized protein</fullName>
    </submittedName>
</protein>
<evidence type="ECO:0000313" key="2">
    <source>
        <dbReference type="Proteomes" id="UP001157006"/>
    </source>
</evidence>
<accession>A0AAV0Z474</accession>
<dbReference type="SUPFAM" id="SSF50249">
    <property type="entry name" value="Nucleic acid-binding proteins"/>
    <property type="match status" value="1"/>
</dbReference>
<name>A0AAV0Z474_VICFA</name>
<dbReference type="AlphaFoldDB" id="A0AAV0Z474"/>